<sequence>MGNPQNFSIDVPRRCQILLEQLWPLVSNKSDGRILPLNASFLLALSTPMVNLPIERIWKPQKGRAVGHLNDAVLDATLARAVKADIGESAVAKAPFYNVGAWRYHYLPKDAALPDLSKQGLPMDIQQALAADLALTAAGALATETFCSILRNGLAHGGVLYLDSQGQTTEGAPVTRFCFVSTKQKDRAVVGLHFLQITMKDYRAFLGNWVDWLHGAAAKPIPAKAK</sequence>
<gene>
    <name evidence="1" type="ORF">SAMN06265378_1225</name>
</gene>
<evidence type="ECO:0000313" key="1">
    <source>
        <dbReference type="EMBL" id="SNR72834.1"/>
    </source>
</evidence>
<reference evidence="2" key="1">
    <citation type="submission" date="2017-06" db="EMBL/GenBank/DDBJ databases">
        <authorList>
            <person name="Varghese N."/>
            <person name="Submissions S."/>
        </authorList>
    </citation>
    <scope>NUCLEOTIDE SEQUENCE [LARGE SCALE GENOMIC DNA]</scope>
    <source>
        <strain evidence="2">DSM 26170</strain>
    </source>
</reference>
<name>A0A238YQ93_9RHOB</name>
<dbReference type="AlphaFoldDB" id="A0A238YQ93"/>
<dbReference type="Proteomes" id="UP000198409">
    <property type="component" value="Unassembled WGS sequence"/>
</dbReference>
<dbReference type="EMBL" id="FZNM01000022">
    <property type="protein sequence ID" value="SNR72834.1"/>
    <property type="molecule type" value="Genomic_DNA"/>
</dbReference>
<protein>
    <submittedName>
        <fullName evidence="1">Uncharacterized protein</fullName>
    </submittedName>
</protein>
<organism evidence="1 2">
    <name type="scientific">Paracoccus sediminis</name>
    <dbReference type="NCBI Taxonomy" id="1214787"/>
    <lineage>
        <taxon>Bacteria</taxon>
        <taxon>Pseudomonadati</taxon>
        <taxon>Pseudomonadota</taxon>
        <taxon>Alphaproteobacteria</taxon>
        <taxon>Rhodobacterales</taxon>
        <taxon>Paracoccaceae</taxon>
        <taxon>Paracoccus</taxon>
    </lineage>
</organism>
<proteinExistence type="predicted"/>
<evidence type="ECO:0000313" key="2">
    <source>
        <dbReference type="Proteomes" id="UP000198409"/>
    </source>
</evidence>
<accession>A0A238YQ93</accession>